<name>A0A917RNX3_9NOCA</name>
<dbReference type="SUPFAM" id="SSF159245">
    <property type="entry name" value="AttH-like"/>
    <property type="match status" value="1"/>
</dbReference>
<dbReference type="AlphaFoldDB" id="A0A917RNX3"/>
<dbReference type="EMBL" id="BMMH01000006">
    <property type="protein sequence ID" value="GGL16997.1"/>
    <property type="molecule type" value="Genomic_DNA"/>
</dbReference>
<comment type="caution">
    <text evidence="1">The sequence shown here is derived from an EMBL/GenBank/DDBJ whole genome shotgun (WGS) entry which is preliminary data.</text>
</comment>
<dbReference type="RefSeq" id="WP_058855991.1">
    <property type="nucleotide sequence ID" value="NZ_BMMH01000006.1"/>
</dbReference>
<evidence type="ECO:0000313" key="2">
    <source>
        <dbReference type="Proteomes" id="UP000638263"/>
    </source>
</evidence>
<reference evidence="1" key="2">
    <citation type="submission" date="2020-09" db="EMBL/GenBank/DDBJ databases">
        <authorList>
            <person name="Sun Q."/>
            <person name="Zhou Y."/>
        </authorList>
    </citation>
    <scope>NUCLEOTIDE SEQUENCE</scope>
    <source>
        <strain evidence="1">CGMCC 4.3508</strain>
    </source>
</reference>
<sequence>MAITQEPSRVFHDPLVGPEQTGLPDGFFDRLMFNLHPVDALSPSLITGFGIYPGKDTADGFVVVSDATEQRNLRFSTVLSATERDGAGPLRVEVVEPNRVWRLRLTQNEIGAEFDLTWRARTPAWFGEIAVTNASAQRTSFEHLFQSGHYEGSLTLDGTRVPVDGWYGQRDRSRGVRTMSGGQGLHIWYQAQFPDCSIGFLLVETRSHDRLLLEGAVMGEDGTLDGIVDVRHALEFTDGLDLVGGKVAVSTATGRTYLVDADARAGGGFMAGAGYGGHHGVSQGLDHVESDRFPLDGSVSPRMLDSALTDRLCAFTLDGVAGSGIFEFALTRSSSYRYRPSLR</sequence>
<proteinExistence type="predicted"/>
<evidence type="ECO:0000313" key="1">
    <source>
        <dbReference type="EMBL" id="GGL16997.1"/>
    </source>
</evidence>
<reference evidence="1" key="1">
    <citation type="journal article" date="2014" name="Int. J. Syst. Evol. Microbiol.">
        <title>Complete genome sequence of Corynebacterium casei LMG S-19264T (=DSM 44701T), isolated from a smear-ripened cheese.</title>
        <authorList>
            <consortium name="US DOE Joint Genome Institute (JGI-PGF)"/>
            <person name="Walter F."/>
            <person name="Albersmeier A."/>
            <person name="Kalinowski J."/>
            <person name="Ruckert C."/>
        </authorList>
    </citation>
    <scope>NUCLEOTIDE SEQUENCE</scope>
    <source>
        <strain evidence="1">CGMCC 4.3508</strain>
    </source>
</reference>
<organism evidence="1 2">
    <name type="scientific">Nocardia jinanensis</name>
    <dbReference type="NCBI Taxonomy" id="382504"/>
    <lineage>
        <taxon>Bacteria</taxon>
        <taxon>Bacillati</taxon>
        <taxon>Actinomycetota</taxon>
        <taxon>Actinomycetes</taxon>
        <taxon>Mycobacteriales</taxon>
        <taxon>Nocardiaceae</taxon>
        <taxon>Nocardia</taxon>
    </lineage>
</organism>
<protein>
    <submittedName>
        <fullName evidence="1">Uncharacterized protein</fullName>
    </submittedName>
</protein>
<accession>A0A917RNX3</accession>
<dbReference type="Proteomes" id="UP000638263">
    <property type="component" value="Unassembled WGS sequence"/>
</dbReference>
<keyword evidence="2" id="KW-1185">Reference proteome</keyword>
<gene>
    <name evidence="1" type="ORF">GCM10011588_34570</name>
</gene>